<dbReference type="AlphaFoldDB" id="A0A1I0QR37"/>
<dbReference type="EMBL" id="FOIR01000002">
    <property type="protein sequence ID" value="SEW29739.1"/>
    <property type="molecule type" value="Genomic_DNA"/>
</dbReference>
<dbReference type="STRING" id="1267423.SAMN05216290_2581"/>
<protein>
    <submittedName>
        <fullName evidence="4">Putative NADPH-quinone reductase (Modulator of drug activity B)</fullName>
    </submittedName>
</protein>
<reference evidence="5" key="1">
    <citation type="submission" date="2016-10" db="EMBL/GenBank/DDBJ databases">
        <authorList>
            <person name="Varghese N."/>
            <person name="Submissions S."/>
        </authorList>
    </citation>
    <scope>NUCLEOTIDE SEQUENCE [LARGE SCALE GENOMIC DNA]</scope>
    <source>
        <strain evidence="5">CGMCC 1.12402</strain>
    </source>
</reference>
<dbReference type="Proteomes" id="UP000199437">
    <property type="component" value="Unassembled WGS sequence"/>
</dbReference>
<dbReference type="GO" id="GO:0005829">
    <property type="term" value="C:cytosol"/>
    <property type="evidence" value="ECO:0007669"/>
    <property type="project" value="TreeGrafter"/>
</dbReference>
<accession>A0A1I0QR37</accession>
<dbReference type="InterPro" id="IPR051545">
    <property type="entry name" value="NAD(P)H_dehydrogenase_qn"/>
</dbReference>
<keyword evidence="5" id="KW-1185">Reference proteome</keyword>
<dbReference type="OrthoDB" id="652200at2"/>
<name>A0A1I0QR37_9BACT</name>
<dbReference type="PANTHER" id="PTHR10204:SF34">
    <property type="entry name" value="NAD(P)H DEHYDROGENASE [QUINONE] 1 ISOFORM 1"/>
    <property type="match status" value="1"/>
</dbReference>
<dbReference type="SUPFAM" id="SSF52218">
    <property type="entry name" value="Flavoproteins"/>
    <property type="match status" value="1"/>
</dbReference>
<comment type="similarity">
    <text evidence="1">Belongs to the NAD(P)H dehydrogenase (quinone) family.</text>
</comment>
<evidence type="ECO:0000313" key="4">
    <source>
        <dbReference type="EMBL" id="SEW29739.1"/>
    </source>
</evidence>
<evidence type="ECO:0000256" key="1">
    <source>
        <dbReference type="ARBA" id="ARBA00006252"/>
    </source>
</evidence>
<dbReference type="InterPro" id="IPR003680">
    <property type="entry name" value="Flavodoxin_fold"/>
</dbReference>
<dbReference type="InterPro" id="IPR029039">
    <property type="entry name" value="Flavoprotein-like_sf"/>
</dbReference>
<dbReference type="RefSeq" id="WP_090258979.1">
    <property type="nucleotide sequence ID" value="NZ_FOIR01000002.1"/>
</dbReference>
<dbReference type="Gene3D" id="3.40.50.360">
    <property type="match status" value="1"/>
</dbReference>
<keyword evidence="2" id="KW-0560">Oxidoreductase</keyword>
<sequence>MKNILVINGHPNPESFNYALSRAYAQGALESGVEVSFINLAELTFDPNLKYGYSQPTPLEPDLVDAIEKIKAADHLVWFYPMWWYGTPAILKGFIDRTFLPGITYKTVPGKPLPQKLLKGKTARVVITADTPSWYNWLFMGRPAIHQFKRGVLHFCGVRPVKVTYLATIKGASPEKLNGYLNKVKSLGRKLA</sequence>
<gene>
    <name evidence="4" type="ORF">SAMN05216290_2581</name>
</gene>
<dbReference type="Pfam" id="PF02525">
    <property type="entry name" value="Flavodoxin_2"/>
    <property type="match status" value="1"/>
</dbReference>
<evidence type="ECO:0000256" key="2">
    <source>
        <dbReference type="ARBA" id="ARBA00023002"/>
    </source>
</evidence>
<evidence type="ECO:0000259" key="3">
    <source>
        <dbReference type="Pfam" id="PF02525"/>
    </source>
</evidence>
<dbReference type="GeneID" id="99987275"/>
<dbReference type="PANTHER" id="PTHR10204">
    <property type="entry name" value="NAD P H OXIDOREDUCTASE-RELATED"/>
    <property type="match status" value="1"/>
</dbReference>
<organism evidence="4 5">
    <name type="scientific">Roseivirga pacifica</name>
    <dbReference type="NCBI Taxonomy" id="1267423"/>
    <lineage>
        <taxon>Bacteria</taxon>
        <taxon>Pseudomonadati</taxon>
        <taxon>Bacteroidota</taxon>
        <taxon>Cytophagia</taxon>
        <taxon>Cytophagales</taxon>
        <taxon>Roseivirgaceae</taxon>
        <taxon>Roseivirga</taxon>
    </lineage>
</organism>
<feature type="domain" description="Flavodoxin-like fold" evidence="3">
    <location>
        <begin position="2"/>
        <end position="184"/>
    </location>
</feature>
<dbReference type="GO" id="GO:0003955">
    <property type="term" value="F:NAD(P)H dehydrogenase (quinone) activity"/>
    <property type="evidence" value="ECO:0007669"/>
    <property type="project" value="TreeGrafter"/>
</dbReference>
<proteinExistence type="inferred from homology"/>
<evidence type="ECO:0000313" key="5">
    <source>
        <dbReference type="Proteomes" id="UP000199437"/>
    </source>
</evidence>